<organism evidence="11 12">
    <name type="scientific">Candidatus Bacteroides merdigallinarum</name>
    <dbReference type="NCBI Taxonomy" id="2838473"/>
    <lineage>
        <taxon>Bacteria</taxon>
        <taxon>Pseudomonadati</taxon>
        <taxon>Bacteroidota</taxon>
        <taxon>Bacteroidia</taxon>
        <taxon>Bacteroidales</taxon>
        <taxon>Bacteroidaceae</taxon>
        <taxon>Bacteroides</taxon>
    </lineage>
</organism>
<feature type="binding site" evidence="8">
    <location>
        <position position="326"/>
    </location>
    <ligand>
        <name>Mn(2+)</name>
        <dbReference type="ChEBI" id="CHEBI:29035"/>
    </ligand>
</feature>
<proteinExistence type="predicted"/>
<feature type="domain" description="Sulfatase N-terminal" evidence="10">
    <location>
        <begin position="278"/>
        <end position="546"/>
    </location>
</feature>
<evidence type="ECO:0000313" key="12">
    <source>
        <dbReference type="Proteomes" id="UP000824028"/>
    </source>
</evidence>
<comment type="caution">
    <text evidence="11">The sequence shown here is derived from an EMBL/GenBank/DDBJ whole genome shotgun (WGS) entry which is preliminary data.</text>
</comment>
<feature type="transmembrane region" description="Helical" evidence="9">
    <location>
        <begin position="128"/>
        <end position="159"/>
    </location>
</feature>
<keyword evidence="7" id="KW-0479">Metal-binding</keyword>
<evidence type="ECO:0000313" key="11">
    <source>
        <dbReference type="EMBL" id="HIZ33015.1"/>
    </source>
</evidence>
<dbReference type="InterPro" id="IPR012160">
    <property type="entry name" value="LtaS-like"/>
</dbReference>
<evidence type="ECO:0000256" key="2">
    <source>
        <dbReference type="ARBA" id="ARBA00022475"/>
    </source>
</evidence>
<keyword evidence="3 9" id="KW-0812">Transmembrane</keyword>
<feature type="binding site" evidence="8">
    <location>
        <position position="494"/>
    </location>
    <ligand>
        <name>Mn(2+)</name>
        <dbReference type="ChEBI" id="CHEBI:29035"/>
    </ligand>
</feature>
<dbReference type="GO" id="GO:0016787">
    <property type="term" value="F:hydrolase activity"/>
    <property type="evidence" value="ECO:0007669"/>
    <property type="project" value="UniProtKB-KW"/>
</dbReference>
<feature type="binding site" evidence="8">
    <location>
        <position position="495"/>
    </location>
    <ligand>
        <name>Mn(2+)</name>
        <dbReference type="ChEBI" id="CHEBI:29035"/>
    </ligand>
</feature>
<reference evidence="11" key="2">
    <citation type="submission" date="2021-04" db="EMBL/GenBank/DDBJ databases">
        <authorList>
            <person name="Gilroy R."/>
        </authorList>
    </citation>
    <scope>NUCLEOTIDE SEQUENCE</scope>
    <source>
        <strain evidence="11">ChiHjej9B8-1298</strain>
    </source>
</reference>
<sequence length="622" mass="69606">MKERLLAFVKTYGLLVLLFVAQKPLFMLFHVEMYADCPAAEWGRVVWHGLPLDLSVAGYLTALPALLLAASAWSWGRWLTWVLRVWFGVVSLLLSVVFILDLVLYEYWGFRLDTTPFFYFFSSPGDTLASASGGTAVLGFLMMAVCAVLVYALFHYCVLRAVERFRRPARRAAACGVLALLAGALFIPIRGGFTVSTMNTGKAYFSSNQRLNHAAINPAFSLLESAFKESDFASQYRFLQADDADKLFADMLDPQVRSLQAPAQPRDSLHSLLRTPRPDVLVVILESFSSHLMGTLGGDSTVAPCLDSIVAGGVLFTRMHANSFRTDRGLVSILSGYPAQPSTSIMKYPRKSQSLPSIAGTLRREGYRTCYYYGGDADFTNMRSYLMSSGFEDIVCDRDFPVQDRLSKWGVHDHLVFRRLLDDLRADTLTEGRAPRYRVVQTSSSHEPFEVPYRRLADDRMNAFAYTDSCVGDFVRRLRRLPQWENTLLVLVPDHQGAWPEALNNLSPERYEIPLILAGGAVRRPRRIDTVGSQQDIAATLLAQLGLPHGDFTFSKDLLDPRSPHFAFITFPGALGLVTDENRIFYDINAEQAVTMLGPHPENALVHAMAYLQKLYDDLASR</sequence>
<gene>
    <name evidence="11" type="ORF">H9814_05625</name>
</gene>
<evidence type="ECO:0000256" key="5">
    <source>
        <dbReference type="ARBA" id="ARBA00023136"/>
    </source>
</evidence>
<feature type="transmembrane region" description="Helical" evidence="9">
    <location>
        <begin position="12"/>
        <end position="34"/>
    </location>
</feature>
<evidence type="ECO:0000256" key="9">
    <source>
        <dbReference type="SAM" id="Phobius"/>
    </source>
</evidence>
<evidence type="ECO:0000256" key="8">
    <source>
        <dbReference type="PIRSR" id="PIRSR005091-3"/>
    </source>
</evidence>
<dbReference type="GO" id="GO:0046872">
    <property type="term" value="F:metal ion binding"/>
    <property type="evidence" value="ECO:0007669"/>
    <property type="project" value="UniProtKB-KW"/>
</dbReference>
<feature type="transmembrane region" description="Helical" evidence="9">
    <location>
        <begin position="85"/>
        <end position="108"/>
    </location>
</feature>
<keyword evidence="11" id="KW-0378">Hydrolase</keyword>
<dbReference type="Pfam" id="PF00884">
    <property type="entry name" value="Sulfatase"/>
    <property type="match status" value="1"/>
</dbReference>
<feature type="binding site" evidence="7">
    <location>
        <position position="446"/>
    </location>
    <ligand>
        <name>substrate</name>
    </ligand>
</feature>
<feature type="transmembrane region" description="Helical" evidence="9">
    <location>
        <begin position="171"/>
        <end position="189"/>
    </location>
</feature>
<feature type="active site" evidence="6">
    <location>
        <position position="326"/>
    </location>
</feature>
<dbReference type="Proteomes" id="UP000824028">
    <property type="component" value="Unassembled WGS sequence"/>
</dbReference>
<evidence type="ECO:0000256" key="6">
    <source>
        <dbReference type="PIRSR" id="PIRSR005091-1"/>
    </source>
</evidence>
<dbReference type="AlphaFoldDB" id="A0A9D2E932"/>
<dbReference type="InterPro" id="IPR017850">
    <property type="entry name" value="Alkaline_phosphatase_core_sf"/>
</dbReference>
<evidence type="ECO:0000256" key="4">
    <source>
        <dbReference type="ARBA" id="ARBA00022989"/>
    </source>
</evidence>
<feature type="transmembrane region" description="Helical" evidence="9">
    <location>
        <begin position="54"/>
        <end position="73"/>
    </location>
</feature>
<dbReference type="InterPro" id="IPR000917">
    <property type="entry name" value="Sulfatase_N"/>
</dbReference>
<protein>
    <submittedName>
        <fullName evidence="11">Sulfatase-like hydrolase/transferase</fullName>
    </submittedName>
</protein>
<dbReference type="PANTHER" id="PTHR47371:SF3">
    <property type="entry name" value="PHOSPHOGLYCEROL TRANSFERASE I"/>
    <property type="match status" value="1"/>
</dbReference>
<dbReference type="EMBL" id="DXBX01000040">
    <property type="protein sequence ID" value="HIZ33015.1"/>
    <property type="molecule type" value="Genomic_DNA"/>
</dbReference>
<dbReference type="Gene3D" id="3.40.720.10">
    <property type="entry name" value="Alkaline Phosphatase, subunit A"/>
    <property type="match status" value="1"/>
</dbReference>
<evidence type="ECO:0000259" key="10">
    <source>
        <dbReference type="Pfam" id="PF00884"/>
    </source>
</evidence>
<keyword evidence="4 9" id="KW-1133">Transmembrane helix</keyword>
<keyword evidence="5 9" id="KW-0472">Membrane</keyword>
<dbReference type="PIRSF" id="PIRSF005091">
    <property type="entry name" value="Mmb_sulf_HI1246"/>
    <property type="match status" value="1"/>
</dbReference>
<evidence type="ECO:0000256" key="3">
    <source>
        <dbReference type="ARBA" id="ARBA00022692"/>
    </source>
</evidence>
<name>A0A9D2E932_9BACE</name>
<comment type="subcellular location">
    <subcellularLocation>
        <location evidence="1">Cell membrane</location>
        <topology evidence="1">Multi-pass membrane protein</topology>
    </subcellularLocation>
</comment>
<dbReference type="GO" id="GO:0005886">
    <property type="term" value="C:plasma membrane"/>
    <property type="evidence" value="ECO:0007669"/>
    <property type="project" value="UniProtKB-SubCell"/>
</dbReference>
<dbReference type="SUPFAM" id="SSF53649">
    <property type="entry name" value="Alkaline phosphatase-like"/>
    <property type="match status" value="1"/>
</dbReference>
<reference evidence="11" key="1">
    <citation type="journal article" date="2021" name="PeerJ">
        <title>Extensive microbial diversity within the chicken gut microbiome revealed by metagenomics and culture.</title>
        <authorList>
            <person name="Gilroy R."/>
            <person name="Ravi A."/>
            <person name="Getino M."/>
            <person name="Pursley I."/>
            <person name="Horton D.L."/>
            <person name="Alikhan N.F."/>
            <person name="Baker D."/>
            <person name="Gharbi K."/>
            <person name="Hall N."/>
            <person name="Watson M."/>
            <person name="Adriaenssens E.M."/>
            <person name="Foster-Nyarko E."/>
            <person name="Jarju S."/>
            <person name="Secka A."/>
            <person name="Antonio M."/>
            <person name="Oren A."/>
            <person name="Chaudhuri R.R."/>
            <person name="La Ragione R."/>
            <person name="Hildebrand F."/>
            <person name="Pallen M.J."/>
        </authorList>
    </citation>
    <scope>NUCLEOTIDE SEQUENCE</scope>
    <source>
        <strain evidence="11">ChiHjej9B8-1298</strain>
    </source>
</reference>
<evidence type="ECO:0000256" key="7">
    <source>
        <dbReference type="PIRSR" id="PIRSR005091-2"/>
    </source>
</evidence>
<accession>A0A9D2E932</accession>
<evidence type="ECO:0000256" key="1">
    <source>
        <dbReference type="ARBA" id="ARBA00004651"/>
    </source>
</evidence>
<feature type="binding site" evidence="8">
    <location>
        <position position="286"/>
    </location>
    <ligand>
        <name>Mn(2+)</name>
        <dbReference type="ChEBI" id="CHEBI:29035"/>
    </ligand>
</feature>
<dbReference type="CDD" id="cd16015">
    <property type="entry name" value="LTA_synthase"/>
    <property type="match status" value="1"/>
</dbReference>
<dbReference type="PANTHER" id="PTHR47371">
    <property type="entry name" value="LIPOTEICHOIC ACID SYNTHASE"/>
    <property type="match status" value="1"/>
</dbReference>
<dbReference type="InterPro" id="IPR050448">
    <property type="entry name" value="OpgB/LTA_synthase_biosynth"/>
</dbReference>
<keyword evidence="7" id="KW-0464">Manganese</keyword>
<keyword evidence="2" id="KW-1003">Cell membrane</keyword>